<evidence type="ECO:0000313" key="1">
    <source>
        <dbReference type="EMBL" id="KAA6366232.1"/>
    </source>
</evidence>
<protein>
    <submittedName>
        <fullName evidence="1">Uncharacterized protein</fullName>
    </submittedName>
</protein>
<feature type="non-terminal residue" evidence="1">
    <location>
        <position position="1"/>
    </location>
</feature>
<name>A0A5J4U8E9_9EUKA</name>
<reference evidence="1 2" key="1">
    <citation type="submission" date="2019-03" db="EMBL/GenBank/DDBJ databases">
        <title>Single cell metagenomics reveals metabolic interactions within the superorganism composed of flagellate Streblomastix strix and complex community of Bacteroidetes bacteria on its surface.</title>
        <authorList>
            <person name="Treitli S.C."/>
            <person name="Kolisko M."/>
            <person name="Husnik F."/>
            <person name="Keeling P."/>
            <person name="Hampl V."/>
        </authorList>
    </citation>
    <scope>NUCLEOTIDE SEQUENCE [LARGE SCALE GENOMIC DNA]</scope>
    <source>
        <strain evidence="1">ST1C</strain>
    </source>
</reference>
<dbReference type="EMBL" id="SNRW01019606">
    <property type="protein sequence ID" value="KAA6366232.1"/>
    <property type="molecule type" value="Genomic_DNA"/>
</dbReference>
<comment type="caution">
    <text evidence="1">The sequence shown here is derived from an EMBL/GenBank/DDBJ whole genome shotgun (WGS) entry which is preliminary data.</text>
</comment>
<proteinExistence type="predicted"/>
<evidence type="ECO:0000313" key="2">
    <source>
        <dbReference type="Proteomes" id="UP000324800"/>
    </source>
</evidence>
<dbReference type="AlphaFoldDB" id="A0A5J4U8E9"/>
<gene>
    <name evidence="1" type="ORF">EZS28_038241</name>
</gene>
<sequence>TATNKKQLAAVHCAISRFAKKLQMEKNSFAVLADRQYHNKLQYKSPEFLQISRESDRSLALASRIDANSIISDIFTRGTEYDSRCIVPIEQSRRLSPGKQDIYTINQLIKISSYNLSFRQQGEYAVKNILHNKNRQRSGITECIQLLVETRIPNNSFTYPKQLVDVQRQLNRIKYLLQQFSQNGLVHTGG</sequence>
<dbReference type="Proteomes" id="UP000324800">
    <property type="component" value="Unassembled WGS sequence"/>
</dbReference>
<organism evidence="1 2">
    <name type="scientific">Streblomastix strix</name>
    <dbReference type="NCBI Taxonomy" id="222440"/>
    <lineage>
        <taxon>Eukaryota</taxon>
        <taxon>Metamonada</taxon>
        <taxon>Preaxostyla</taxon>
        <taxon>Oxymonadida</taxon>
        <taxon>Streblomastigidae</taxon>
        <taxon>Streblomastix</taxon>
    </lineage>
</organism>
<accession>A0A5J4U8E9</accession>